<feature type="chain" id="PRO_5046275967" description="Retrotransposon Copia-like N-terminal domain-containing protein" evidence="1">
    <location>
        <begin position="24"/>
        <end position="175"/>
    </location>
</feature>
<evidence type="ECO:0008006" key="4">
    <source>
        <dbReference type="Google" id="ProtNLM"/>
    </source>
</evidence>
<evidence type="ECO:0000313" key="3">
    <source>
        <dbReference type="Proteomes" id="UP001341840"/>
    </source>
</evidence>
<accession>A0ABU6QMS2</accession>
<proteinExistence type="predicted"/>
<keyword evidence="3" id="KW-1185">Reference proteome</keyword>
<dbReference type="Proteomes" id="UP001341840">
    <property type="component" value="Unassembled WGS sequence"/>
</dbReference>
<comment type="caution">
    <text evidence="2">The sequence shown here is derived from an EMBL/GenBank/DDBJ whole genome shotgun (WGS) entry which is preliminary data.</text>
</comment>
<evidence type="ECO:0000313" key="2">
    <source>
        <dbReference type="EMBL" id="MED6112901.1"/>
    </source>
</evidence>
<feature type="signal peptide" evidence="1">
    <location>
        <begin position="1"/>
        <end position="23"/>
    </location>
</feature>
<organism evidence="2 3">
    <name type="scientific">Stylosanthes scabra</name>
    <dbReference type="NCBI Taxonomy" id="79078"/>
    <lineage>
        <taxon>Eukaryota</taxon>
        <taxon>Viridiplantae</taxon>
        <taxon>Streptophyta</taxon>
        <taxon>Embryophyta</taxon>
        <taxon>Tracheophyta</taxon>
        <taxon>Spermatophyta</taxon>
        <taxon>Magnoliopsida</taxon>
        <taxon>eudicotyledons</taxon>
        <taxon>Gunneridae</taxon>
        <taxon>Pentapetalae</taxon>
        <taxon>rosids</taxon>
        <taxon>fabids</taxon>
        <taxon>Fabales</taxon>
        <taxon>Fabaceae</taxon>
        <taxon>Papilionoideae</taxon>
        <taxon>50 kb inversion clade</taxon>
        <taxon>dalbergioids sensu lato</taxon>
        <taxon>Dalbergieae</taxon>
        <taxon>Pterocarpus clade</taxon>
        <taxon>Stylosanthes</taxon>
    </lineage>
</organism>
<reference evidence="2 3" key="1">
    <citation type="journal article" date="2023" name="Plants (Basel)">
        <title>Bridging the Gap: Combining Genomics and Transcriptomics Approaches to Understand Stylosanthes scabra, an Orphan Legume from the Brazilian Caatinga.</title>
        <authorList>
            <person name="Ferreira-Neto J.R.C."/>
            <person name="da Silva M.D."/>
            <person name="Binneck E."/>
            <person name="de Melo N.F."/>
            <person name="da Silva R.H."/>
            <person name="de Melo A.L.T.M."/>
            <person name="Pandolfi V."/>
            <person name="Bustamante F.O."/>
            <person name="Brasileiro-Vidal A.C."/>
            <person name="Benko-Iseppon A.M."/>
        </authorList>
    </citation>
    <scope>NUCLEOTIDE SEQUENCE [LARGE SCALE GENOMIC DNA]</scope>
    <source>
        <tissue evidence="2">Leaves</tissue>
    </source>
</reference>
<evidence type="ECO:0000256" key="1">
    <source>
        <dbReference type="SAM" id="SignalP"/>
    </source>
</evidence>
<name>A0ABU6QMS2_9FABA</name>
<protein>
    <recommendedName>
        <fullName evidence="4">Retrotransposon Copia-like N-terminal domain-containing protein</fullName>
    </recommendedName>
</protein>
<keyword evidence="1" id="KW-0732">Signal</keyword>
<gene>
    <name evidence="2" type="ORF">PIB30_066026</name>
</gene>
<dbReference type="EMBL" id="JASCZI010000667">
    <property type="protein sequence ID" value="MED6112901.1"/>
    <property type="molecule type" value="Genomic_DNA"/>
</dbReference>
<sequence>MCCLLILCSLTWFLLEVSPTVKCSHDGLTSGIKSFGCLFCAELMEEKNTHGPNMVKLDSKNYSIWKTLVEDMLYSKVLYDPIEGDKAKAPKGKLTLSMVKESILNEEARRKEQGLINTSSSQKHLFQSHVGEGNLENLTVPTGQRAEANQEESPSQHRQRKSSLSLVIIVASRCI</sequence>